<evidence type="ECO:0000313" key="5">
    <source>
        <dbReference type="EMBL" id="GHB53553.1"/>
    </source>
</evidence>
<accession>A0ABQ3EXS6</accession>
<sequence>MTTTSEPFRQAAYDVVIVGGGHNGLVAAAYLARAGKSVLVLERLGHTGGAAVSTRPFAGVDARLSRYSYLVSLLPAKIVRDLGLDFEVLRRTVSSYTPVERGGRAGGLLVGGSDARTRESFARLTGSDREYENWRAFYATTGRLARKVFPTLTEPLPTRGELRARIDDEVAWRMLFEEPLGKAVERHFADDVVRGVVLTDGLIGTFADAHDVSLAQNRCFLYHVIGGGTGDWNVPVGGMGALTDALAGAARAAGAEILTGHEALRIDADATAAPAEVRFRTATGEGAVAGRTVLVNASPRALAELLGGAPAAPAEGAQLKVNMLLRRLPRLRDTSVDPREAFGGTFHIAEGYEQLARAYAEAATGELPSVPPSEIYCHSLTDPSILGPELVARGYQTLTLFGLHTPARLFEKDNQGARGVLLAGTLAQLDAHLAEPLTECLALDADGRPCIEAKTPLDLDRELRLPGGHIFHRDLSWPYAEEGAGGAGAAGRWGVQTAYPNVLLCGAGAVRGGGVSGVPGHNAAMAVLGR</sequence>
<dbReference type="InterPro" id="IPR002937">
    <property type="entry name" value="Amino_oxidase"/>
</dbReference>
<proteinExistence type="predicted"/>
<comment type="subunit">
    <text evidence="2">Interacts with COX5B; this interaction may contribute to localize PYROXD2 to the inner face of the inner mitochondrial membrane.</text>
</comment>
<dbReference type="Pfam" id="PF01593">
    <property type="entry name" value="Amino_oxidase"/>
    <property type="match status" value="1"/>
</dbReference>
<protein>
    <recommendedName>
        <fullName evidence="3">Pyridine nucleotide-disulfide oxidoreductase domain-containing protein 2</fullName>
    </recommendedName>
</protein>
<evidence type="ECO:0000259" key="4">
    <source>
        <dbReference type="Pfam" id="PF01593"/>
    </source>
</evidence>
<dbReference type="PANTHER" id="PTHR10668:SF103">
    <property type="entry name" value="PYRIDINE NUCLEOTIDE-DISULFIDE OXIDOREDUCTASE DOMAIN-CONTAINING PROTEIN 2"/>
    <property type="match status" value="1"/>
</dbReference>
<dbReference type="Proteomes" id="UP000642673">
    <property type="component" value="Unassembled WGS sequence"/>
</dbReference>
<reference evidence="6" key="1">
    <citation type="journal article" date="2019" name="Int. J. Syst. Evol. Microbiol.">
        <title>The Global Catalogue of Microorganisms (GCM) 10K type strain sequencing project: providing services to taxonomists for standard genome sequencing and annotation.</title>
        <authorList>
            <consortium name="The Broad Institute Genomics Platform"/>
            <consortium name="The Broad Institute Genome Sequencing Center for Infectious Disease"/>
            <person name="Wu L."/>
            <person name="Ma J."/>
        </authorList>
    </citation>
    <scope>NUCLEOTIDE SEQUENCE [LARGE SCALE GENOMIC DNA]</scope>
    <source>
        <strain evidence="6">JCM 4738</strain>
    </source>
</reference>
<comment type="caution">
    <text evidence="5">The sequence shown here is derived from an EMBL/GenBank/DDBJ whole genome shotgun (WGS) entry which is preliminary data.</text>
</comment>
<evidence type="ECO:0000256" key="1">
    <source>
        <dbReference type="ARBA" id="ARBA00037217"/>
    </source>
</evidence>
<dbReference type="PANTHER" id="PTHR10668">
    <property type="entry name" value="PHYTOENE DEHYDROGENASE"/>
    <property type="match status" value="1"/>
</dbReference>
<dbReference type="RefSeq" id="WP_190184079.1">
    <property type="nucleotide sequence ID" value="NZ_BMVP01000003.1"/>
</dbReference>
<evidence type="ECO:0000256" key="3">
    <source>
        <dbReference type="ARBA" id="ARBA00040298"/>
    </source>
</evidence>
<dbReference type="SUPFAM" id="SSF51905">
    <property type="entry name" value="FAD/NAD(P)-binding domain"/>
    <property type="match status" value="1"/>
</dbReference>
<organism evidence="5 6">
    <name type="scientific">Streptomyces cirratus</name>
    <dbReference type="NCBI Taxonomy" id="68187"/>
    <lineage>
        <taxon>Bacteria</taxon>
        <taxon>Bacillati</taxon>
        <taxon>Actinomycetota</taxon>
        <taxon>Actinomycetes</taxon>
        <taxon>Kitasatosporales</taxon>
        <taxon>Streptomycetaceae</taxon>
        <taxon>Streptomyces</taxon>
    </lineage>
</organism>
<evidence type="ECO:0000256" key="2">
    <source>
        <dbReference type="ARBA" id="ARBA00038825"/>
    </source>
</evidence>
<keyword evidence="6" id="KW-1185">Reference proteome</keyword>
<gene>
    <name evidence="5" type="ORF">GCM10010347_24530</name>
</gene>
<name>A0ABQ3EXS6_9ACTN</name>
<comment type="function">
    <text evidence="1">Probable oxidoreductase that may play a role as regulator of mitochondrial function.</text>
</comment>
<feature type="domain" description="Amine oxidase" evidence="4">
    <location>
        <begin position="24"/>
        <end position="304"/>
    </location>
</feature>
<evidence type="ECO:0000313" key="6">
    <source>
        <dbReference type="Proteomes" id="UP000642673"/>
    </source>
</evidence>
<dbReference type="EMBL" id="BMVP01000003">
    <property type="protein sequence ID" value="GHB53553.1"/>
    <property type="molecule type" value="Genomic_DNA"/>
</dbReference>
<dbReference type="InterPro" id="IPR036188">
    <property type="entry name" value="FAD/NAD-bd_sf"/>
</dbReference>
<dbReference type="Gene3D" id="3.50.50.60">
    <property type="entry name" value="FAD/NAD(P)-binding domain"/>
    <property type="match status" value="2"/>
</dbReference>